<dbReference type="Gene3D" id="3.40.190.10">
    <property type="entry name" value="Periplasmic binding protein-like II"/>
    <property type="match status" value="1"/>
</dbReference>
<evidence type="ECO:0000256" key="3">
    <source>
        <dbReference type="ARBA" id="ARBA00022692"/>
    </source>
</evidence>
<evidence type="ECO:0000256" key="9">
    <source>
        <dbReference type="SAM" id="SignalP"/>
    </source>
</evidence>
<evidence type="ECO:0000256" key="2">
    <source>
        <dbReference type="ARBA" id="ARBA00022475"/>
    </source>
</evidence>
<dbReference type="SUPFAM" id="SSF53850">
    <property type="entry name" value="Periplasmic binding protein-like II"/>
    <property type="match status" value="1"/>
</dbReference>
<evidence type="ECO:0000256" key="4">
    <source>
        <dbReference type="ARBA" id="ARBA00022989"/>
    </source>
</evidence>
<gene>
    <name evidence="11 12 13" type="primary">LOC112453325</name>
</gene>
<feature type="transmembrane region" description="Helical" evidence="8">
    <location>
        <begin position="480"/>
        <end position="501"/>
    </location>
</feature>
<evidence type="ECO:0000256" key="8">
    <source>
        <dbReference type="SAM" id="Phobius"/>
    </source>
</evidence>
<dbReference type="Proteomes" id="UP000504618">
    <property type="component" value="Unplaced"/>
</dbReference>
<dbReference type="RefSeq" id="XP_024869795.1">
    <property type="nucleotide sequence ID" value="XM_025014027.1"/>
</dbReference>
<sequence>MTIHHVALVALFALLRTRTVSTSDCQWHNAIEFWSNVVCSMEDIKTVNFHDVLESGRSSIVLERCFQAFVYDIARKCETTIVSRIHALDDAENLASFVSNNDIAHIAHRFAKRASSASIWQVTSNDALPSRVRPSAAAGKIRIRSDKTFDGNTWNVHVILAKDIHSFDQIARGDTTFEWNSHDRFIVLITRFPEEQGPSSNESNSRIGNILKTLWSKRKVQKIFVSEATLVNDTVRINRIVRTYNPFVKVNDSVWGKVERTSVKTAEEASSVLSHLIYRRTKNMNGYELKVGYFKQGHTLAEPTKVQSNTHYADYVFKGFDEIVLNTIARDMNFKVEHIHPTDNKSYGYQLPNGTYVGAIGDVVHGRTDVCFASFFVKKYSTNPKEDVDFTACVDFDGLCVVVPKATKIPKGIRIYHFFPLSVWICSMLAHVFTYLIWYFLQVFTPGRTGKKSFRATIYRSFLLTAGCPQKLPNTNAERILLSGILLANVTLVGIFSGILYNSFAHDMYYPDIDNLHDLDASGLPISLTSASLADLFDDDDDDDDVDSTSLMQSLRKKMQFGTNSISNAAHYRNVSAFARKSYFPIITEELIDTDGGPLLHLVEECPGKFYLSYLLPKNSILNEKINALISQLNQAGLPSLWSQHIVHTFIVQKWSLAKEKLTRNGNGMDGFVPFNLSDVQSSFYMLLIGLSISTIVFLCEKGWLKVPLLHTKKPNDKCTR</sequence>
<organism evidence="10 11">
    <name type="scientific">Temnothorax curvispinosus</name>
    <dbReference type="NCBI Taxonomy" id="300111"/>
    <lineage>
        <taxon>Eukaryota</taxon>
        <taxon>Metazoa</taxon>
        <taxon>Ecdysozoa</taxon>
        <taxon>Arthropoda</taxon>
        <taxon>Hexapoda</taxon>
        <taxon>Insecta</taxon>
        <taxon>Pterygota</taxon>
        <taxon>Neoptera</taxon>
        <taxon>Endopterygota</taxon>
        <taxon>Hymenoptera</taxon>
        <taxon>Apocrita</taxon>
        <taxon>Aculeata</taxon>
        <taxon>Formicoidea</taxon>
        <taxon>Formicidae</taxon>
        <taxon>Myrmicinae</taxon>
        <taxon>Temnothorax</taxon>
    </lineage>
</organism>
<dbReference type="RefSeq" id="XP_024869797.1">
    <property type="nucleotide sequence ID" value="XM_025014029.1"/>
</dbReference>
<evidence type="ECO:0000256" key="5">
    <source>
        <dbReference type="ARBA" id="ARBA00023136"/>
    </source>
</evidence>
<keyword evidence="2" id="KW-1003">Cell membrane</keyword>
<keyword evidence="6" id="KW-0675">Receptor</keyword>
<dbReference type="GeneID" id="112453325"/>
<evidence type="ECO:0000313" key="13">
    <source>
        <dbReference type="RefSeq" id="XP_024869797.1"/>
    </source>
</evidence>
<comment type="subcellular location">
    <subcellularLocation>
        <location evidence="1">Cell membrane</location>
        <topology evidence="1">Multi-pass membrane protein</topology>
    </subcellularLocation>
</comment>
<evidence type="ECO:0000256" key="6">
    <source>
        <dbReference type="ARBA" id="ARBA00023170"/>
    </source>
</evidence>
<dbReference type="PANTHER" id="PTHR42643:SF38">
    <property type="entry name" value="IONOTROPIC RECEPTOR 100A"/>
    <property type="match status" value="1"/>
</dbReference>
<protein>
    <submittedName>
        <fullName evidence="11 12">Uncharacterized protein LOC112453325 isoform X1</fullName>
    </submittedName>
</protein>
<keyword evidence="10" id="KW-1185">Reference proteome</keyword>
<feature type="transmembrane region" description="Helical" evidence="8">
    <location>
        <begin position="684"/>
        <end position="705"/>
    </location>
</feature>
<proteinExistence type="predicted"/>
<reference evidence="11 12" key="1">
    <citation type="submission" date="2025-04" db="UniProtKB">
        <authorList>
            <consortium name="RefSeq"/>
        </authorList>
    </citation>
    <scope>IDENTIFICATION</scope>
    <source>
        <tissue evidence="11 12">Whole body</tissue>
    </source>
</reference>
<keyword evidence="4 8" id="KW-1133">Transmembrane helix</keyword>
<feature type="transmembrane region" description="Helical" evidence="8">
    <location>
        <begin position="418"/>
        <end position="441"/>
    </location>
</feature>
<evidence type="ECO:0000313" key="11">
    <source>
        <dbReference type="RefSeq" id="XP_024869795.1"/>
    </source>
</evidence>
<keyword evidence="3 8" id="KW-0812">Transmembrane</keyword>
<dbReference type="InterPro" id="IPR052192">
    <property type="entry name" value="Insect_Ionotropic_Sensory_Rcpt"/>
</dbReference>
<evidence type="ECO:0000313" key="10">
    <source>
        <dbReference type="Proteomes" id="UP000504618"/>
    </source>
</evidence>
<feature type="chain" id="PRO_5044639140" evidence="9">
    <location>
        <begin position="23"/>
        <end position="721"/>
    </location>
</feature>
<dbReference type="RefSeq" id="XP_024869796.1">
    <property type="nucleotide sequence ID" value="XM_025014028.1"/>
</dbReference>
<keyword evidence="5 8" id="KW-0472">Membrane</keyword>
<evidence type="ECO:0000256" key="7">
    <source>
        <dbReference type="ARBA" id="ARBA00023180"/>
    </source>
</evidence>
<dbReference type="GO" id="GO:0005886">
    <property type="term" value="C:plasma membrane"/>
    <property type="evidence" value="ECO:0007669"/>
    <property type="project" value="UniProtKB-SubCell"/>
</dbReference>
<dbReference type="OrthoDB" id="8195814at2759"/>
<dbReference type="PANTHER" id="PTHR42643">
    <property type="entry name" value="IONOTROPIC RECEPTOR 20A-RELATED"/>
    <property type="match status" value="1"/>
</dbReference>
<evidence type="ECO:0000256" key="1">
    <source>
        <dbReference type="ARBA" id="ARBA00004651"/>
    </source>
</evidence>
<evidence type="ECO:0000313" key="12">
    <source>
        <dbReference type="RefSeq" id="XP_024869796.1"/>
    </source>
</evidence>
<accession>A0A6J1PKU7</accession>
<feature type="signal peptide" evidence="9">
    <location>
        <begin position="1"/>
        <end position="22"/>
    </location>
</feature>
<name>A0A6J1PKU7_9HYME</name>
<dbReference type="AlphaFoldDB" id="A0A6J1PKU7"/>
<keyword evidence="7" id="KW-0325">Glycoprotein</keyword>
<keyword evidence="9" id="KW-0732">Signal</keyword>